<reference evidence="1" key="1">
    <citation type="submission" date="2014-11" db="EMBL/GenBank/DDBJ databases">
        <authorList>
            <person name="Amaro Gonzalez C."/>
        </authorList>
    </citation>
    <scope>NUCLEOTIDE SEQUENCE</scope>
</reference>
<organism evidence="1">
    <name type="scientific">Anguilla anguilla</name>
    <name type="common">European freshwater eel</name>
    <name type="synonym">Muraena anguilla</name>
    <dbReference type="NCBI Taxonomy" id="7936"/>
    <lineage>
        <taxon>Eukaryota</taxon>
        <taxon>Metazoa</taxon>
        <taxon>Chordata</taxon>
        <taxon>Craniata</taxon>
        <taxon>Vertebrata</taxon>
        <taxon>Euteleostomi</taxon>
        <taxon>Actinopterygii</taxon>
        <taxon>Neopterygii</taxon>
        <taxon>Teleostei</taxon>
        <taxon>Anguilliformes</taxon>
        <taxon>Anguillidae</taxon>
        <taxon>Anguilla</taxon>
    </lineage>
</organism>
<sequence>MVSVHSLLPPVFISMHSYILNKIKNKNKKRVAKAFSV</sequence>
<evidence type="ECO:0000313" key="1">
    <source>
        <dbReference type="EMBL" id="JAH43736.1"/>
    </source>
</evidence>
<dbReference type="AlphaFoldDB" id="A0A0E9SR24"/>
<protein>
    <submittedName>
        <fullName evidence="1">Uncharacterized protein</fullName>
    </submittedName>
</protein>
<name>A0A0E9SR24_ANGAN</name>
<proteinExistence type="predicted"/>
<reference evidence="1" key="2">
    <citation type="journal article" date="2015" name="Fish Shellfish Immunol.">
        <title>Early steps in the European eel (Anguilla anguilla)-Vibrio vulnificus interaction in the gills: Role of the RtxA13 toxin.</title>
        <authorList>
            <person name="Callol A."/>
            <person name="Pajuelo D."/>
            <person name="Ebbesson L."/>
            <person name="Teles M."/>
            <person name="MacKenzie S."/>
            <person name="Amaro C."/>
        </authorList>
    </citation>
    <scope>NUCLEOTIDE SEQUENCE</scope>
</reference>
<dbReference type="EMBL" id="GBXM01064841">
    <property type="protein sequence ID" value="JAH43736.1"/>
    <property type="molecule type" value="Transcribed_RNA"/>
</dbReference>
<accession>A0A0E9SR24</accession>